<reference evidence="1 2" key="1">
    <citation type="submission" date="2024-03" db="EMBL/GenBank/DDBJ databases">
        <title>Genome-scale model development and genomic sequencing of the oleaginous clade Lipomyces.</title>
        <authorList>
            <consortium name="Lawrence Berkeley National Laboratory"/>
            <person name="Czajka J.J."/>
            <person name="Han Y."/>
            <person name="Kim J."/>
            <person name="Mondo S.J."/>
            <person name="Hofstad B.A."/>
            <person name="Robles A."/>
            <person name="Haridas S."/>
            <person name="Riley R."/>
            <person name="LaButti K."/>
            <person name="Pangilinan J."/>
            <person name="Andreopoulos W."/>
            <person name="Lipzen A."/>
            <person name="Yan J."/>
            <person name="Wang M."/>
            <person name="Ng V."/>
            <person name="Grigoriev I.V."/>
            <person name="Spatafora J.W."/>
            <person name="Magnuson J.K."/>
            <person name="Baker S.E."/>
            <person name="Pomraning K.R."/>
        </authorList>
    </citation>
    <scope>NUCLEOTIDE SEQUENCE [LARGE SCALE GENOMIC DNA]</scope>
    <source>
        <strain evidence="1 2">Phaff 52-87</strain>
    </source>
</reference>
<sequence>MALRRIRDPLSKFQLKLLCETIRPHLPTCRFPDFEISASPVPVPAAWHFVYFPSLHSELMLYSDGYDPVLTDVMLNGLSKRRWRGGTISFAHKEPLLSDHPSTCTISEEVSVVRSTNSSKISPLDWEKVDEHTVRTMMTDGGENASVVEQRHLTYLPVGGLVVPVSQKKIKANYTPIFETNLTPSRVLVFRFSALTFNAHRIHYDPLYATSFEGLPDVILQGALSLTLLMSWIQFDDNVAQALMISAGLPNPKRIASIQYSCVQNIFVDKEIRLCLAPRKGMPGKYRAWIEQDGGVCLKGTIAVE</sequence>
<dbReference type="GeneID" id="90036805"/>
<evidence type="ECO:0008006" key="3">
    <source>
        <dbReference type="Google" id="ProtNLM"/>
    </source>
</evidence>
<dbReference type="EMBL" id="JBBJBU010000001">
    <property type="protein sequence ID" value="KAK7207093.1"/>
    <property type="molecule type" value="Genomic_DNA"/>
</dbReference>
<dbReference type="PANTHER" id="PTHR28152:SF1">
    <property type="entry name" value="HYDROXYACYL-THIOESTER DEHYDRATASE TYPE 2, MITOCHONDRIAL"/>
    <property type="match status" value="1"/>
</dbReference>
<gene>
    <name evidence="1" type="ORF">BZA70DRAFT_270467</name>
</gene>
<evidence type="ECO:0000313" key="1">
    <source>
        <dbReference type="EMBL" id="KAK7207093.1"/>
    </source>
</evidence>
<organism evidence="1 2">
    <name type="scientific">Myxozyma melibiosi</name>
    <dbReference type="NCBI Taxonomy" id="54550"/>
    <lineage>
        <taxon>Eukaryota</taxon>
        <taxon>Fungi</taxon>
        <taxon>Dikarya</taxon>
        <taxon>Ascomycota</taxon>
        <taxon>Saccharomycotina</taxon>
        <taxon>Lipomycetes</taxon>
        <taxon>Lipomycetales</taxon>
        <taxon>Lipomycetaceae</taxon>
        <taxon>Myxozyma</taxon>
    </lineage>
</organism>
<dbReference type="Proteomes" id="UP001498771">
    <property type="component" value="Unassembled WGS sequence"/>
</dbReference>
<proteinExistence type="predicted"/>
<dbReference type="InterPro" id="IPR029069">
    <property type="entry name" value="HotDog_dom_sf"/>
</dbReference>
<dbReference type="InterPro" id="IPR052741">
    <property type="entry name" value="Mitochondrial_HTD2"/>
</dbReference>
<comment type="caution">
    <text evidence="1">The sequence shown here is derived from an EMBL/GenBank/DDBJ whole genome shotgun (WGS) entry which is preliminary data.</text>
</comment>
<dbReference type="PANTHER" id="PTHR28152">
    <property type="entry name" value="HYDROXYACYL-THIOESTER DEHYDRATASE TYPE 2, MITOCHONDRIAL"/>
    <property type="match status" value="1"/>
</dbReference>
<name>A0ABR1FDG0_9ASCO</name>
<dbReference type="SUPFAM" id="SSF54637">
    <property type="entry name" value="Thioesterase/thiol ester dehydrase-isomerase"/>
    <property type="match status" value="1"/>
</dbReference>
<dbReference type="Gene3D" id="3.10.129.10">
    <property type="entry name" value="Hotdog Thioesterase"/>
    <property type="match status" value="1"/>
</dbReference>
<dbReference type="RefSeq" id="XP_064770126.1">
    <property type="nucleotide sequence ID" value="XM_064911293.1"/>
</dbReference>
<evidence type="ECO:0000313" key="2">
    <source>
        <dbReference type="Proteomes" id="UP001498771"/>
    </source>
</evidence>
<protein>
    <recommendedName>
        <fullName evidence="3">MaoC-like domain-containing protein</fullName>
    </recommendedName>
</protein>
<accession>A0ABR1FDG0</accession>
<keyword evidence="2" id="KW-1185">Reference proteome</keyword>